<evidence type="ECO:0000259" key="8">
    <source>
        <dbReference type="Pfam" id="PF02608"/>
    </source>
</evidence>
<evidence type="ECO:0000313" key="10">
    <source>
        <dbReference type="Proteomes" id="UP000675409"/>
    </source>
</evidence>
<comment type="similarity">
    <text evidence="2">Belongs to the BMP lipoprotein family.</text>
</comment>
<proteinExistence type="inferred from homology"/>
<dbReference type="InterPro" id="IPR050957">
    <property type="entry name" value="BMP_lipoprotein"/>
</dbReference>
<dbReference type="InterPro" id="IPR003760">
    <property type="entry name" value="PnrA-like"/>
</dbReference>
<dbReference type="EMBL" id="JABBYC010000002">
    <property type="protein sequence ID" value="MBL0885250.1"/>
    <property type="molecule type" value="Genomic_DNA"/>
</dbReference>
<gene>
    <name evidence="9" type="ORF">HGK34_02950</name>
</gene>
<reference evidence="9 10" key="1">
    <citation type="journal article" date="2021" name="Arch. Microbiol.">
        <title>Myceligenerans indicum sp. nov., an actinobacterium isolated from mangrove sediment of Sundarbans, India.</title>
        <authorList>
            <person name="Asha K."/>
            <person name="Bhadury P."/>
        </authorList>
    </citation>
    <scope>NUCLEOTIDE SEQUENCE [LARGE SCALE GENOMIC DNA]</scope>
    <source>
        <strain evidence="9 10">I2</strain>
    </source>
</reference>
<keyword evidence="5" id="KW-0472">Membrane</keyword>
<evidence type="ECO:0000256" key="5">
    <source>
        <dbReference type="ARBA" id="ARBA00023136"/>
    </source>
</evidence>
<protein>
    <submittedName>
        <fullName evidence="9">BMP family ABC transporter substrate-binding protein</fullName>
    </submittedName>
</protein>
<dbReference type="InterPro" id="IPR028082">
    <property type="entry name" value="Peripla_BP_I"/>
</dbReference>
<dbReference type="Pfam" id="PF02608">
    <property type="entry name" value="Bmp"/>
    <property type="match status" value="1"/>
</dbReference>
<dbReference type="Gene3D" id="3.40.50.2300">
    <property type="match status" value="2"/>
</dbReference>
<dbReference type="CDD" id="cd06354">
    <property type="entry name" value="PBP1_PrnA-like"/>
    <property type="match status" value="1"/>
</dbReference>
<evidence type="ECO:0000256" key="3">
    <source>
        <dbReference type="ARBA" id="ARBA00022475"/>
    </source>
</evidence>
<feature type="compositionally biased region" description="Basic and acidic residues" evidence="7">
    <location>
        <begin position="17"/>
        <end position="27"/>
    </location>
</feature>
<evidence type="ECO:0000256" key="1">
    <source>
        <dbReference type="ARBA" id="ARBA00004193"/>
    </source>
</evidence>
<feature type="region of interest" description="Disordered" evidence="7">
    <location>
        <begin position="1"/>
        <end position="37"/>
    </location>
</feature>
<keyword evidence="3" id="KW-1003">Cell membrane</keyword>
<evidence type="ECO:0000313" key="9">
    <source>
        <dbReference type="EMBL" id="MBL0885250.1"/>
    </source>
</evidence>
<dbReference type="PANTHER" id="PTHR34296:SF2">
    <property type="entry name" value="ABC TRANSPORTER GUANOSINE-BINDING PROTEIN NUPN"/>
    <property type="match status" value="1"/>
</dbReference>
<evidence type="ECO:0000256" key="2">
    <source>
        <dbReference type="ARBA" id="ARBA00008610"/>
    </source>
</evidence>
<comment type="caution">
    <text evidence="9">The sequence shown here is derived from an EMBL/GenBank/DDBJ whole genome shotgun (WGS) entry which is preliminary data.</text>
</comment>
<comment type="subcellular location">
    <subcellularLocation>
        <location evidence="1">Cell membrane</location>
        <topology evidence="1">Lipid-anchor</topology>
    </subcellularLocation>
</comment>
<organism evidence="9 10">
    <name type="scientific">Myceligenerans indicum</name>
    <dbReference type="NCBI Taxonomy" id="2593663"/>
    <lineage>
        <taxon>Bacteria</taxon>
        <taxon>Bacillati</taxon>
        <taxon>Actinomycetota</taxon>
        <taxon>Actinomycetes</taxon>
        <taxon>Micrococcales</taxon>
        <taxon>Promicromonosporaceae</taxon>
        <taxon>Myceligenerans</taxon>
    </lineage>
</organism>
<keyword evidence="4" id="KW-0732">Signal</keyword>
<keyword evidence="6" id="KW-0449">Lipoprotein</keyword>
<keyword evidence="10" id="KW-1185">Reference proteome</keyword>
<dbReference type="Proteomes" id="UP000675409">
    <property type="component" value="Unassembled WGS sequence"/>
</dbReference>
<sequence length="407" mass="41509">MSRSTSTSTASGASSKTRSDSSTDPHHGRCFPPRSAAHLSHDNGVNVYATKHTSRWVTAATSAAAILLAAGCSSGTASQGEDFSPCIVSDAAGFDDHSFNESALRGITAAADELGVVASQVESGNENDFQPNVDAQVAEGCDLVVTVGYLFADVTGAAAVANPDVQFAIVDDALDADGDGRPDVENGKPILFDTAQAAFLAGYTAAAYSKSGVVGTLGGGQIPPVTLFMDGFVDGVDHYDEVNGADVRAVGWDKESQTGVFTGGFEAGVEAKTAAQSLLDQGADVLLPVGGPIYQSAAEAIRDKGGDTALIGVDADVYETDPSVADLLLTSVVKGVDEAVRDVTVSAASGEFRNAPYVGTLENDGVGIAPFHDFAGKVPADLQQQLDDLAAQIIAGEIEVTSQSTPG</sequence>
<accession>A0ABS1LG98</accession>
<evidence type="ECO:0000256" key="6">
    <source>
        <dbReference type="ARBA" id="ARBA00023288"/>
    </source>
</evidence>
<evidence type="ECO:0000256" key="7">
    <source>
        <dbReference type="SAM" id="MobiDB-lite"/>
    </source>
</evidence>
<dbReference type="SUPFAM" id="SSF53822">
    <property type="entry name" value="Periplasmic binding protein-like I"/>
    <property type="match status" value="1"/>
</dbReference>
<feature type="compositionally biased region" description="Low complexity" evidence="7">
    <location>
        <begin position="1"/>
        <end position="16"/>
    </location>
</feature>
<evidence type="ECO:0000256" key="4">
    <source>
        <dbReference type="ARBA" id="ARBA00022729"/>
    </source>
</evidence>
<name>A0ABS1LG98_9MICO</name>
<dbReference type="PANTHER" id="PTHR34296">
    <property type="entry name" value="TRANSCRIPTIONAL ACTIVATOR PROTEIN MED"/>
    <property type="match status" value="1"/>
</dbReference>
<feature type="domain" description="ABC transporter substrate-binding protein PnrA-like" evidence="8">
    <location>
        <begin position="88"/>
        <end position="403"/>
    </location>
</feature>